<keyword evidence="1" id="KW-0472">Membrane</keyword>
<feature type="transmembrane region" description="Helical" evidence="1">
    <location>
        <begin position="7"/>
        <end position="26"/>
    </location>
</feature>
<feature type="transmembrane region" description="Helical" evidence="1">
    <location>
        <begin position="88"/>
        <end position="106"/>
    </location>
</feature>
<sequence length="107" mass="11911">MYVCTCVCVDTASSLLFVFLLSWLRIKLQKVACTYSKTTGTMPRIQCHGIASHGIAGKNISPSTPLLNQILSECIGSFLPSPTHPHDLIRREGVGFLFYFILYIFVL</sequence>
<keyword evidence="1" id="KW-0812">Transmembrane</keyword>
<dbReference type="EMBL" id="JBCLYO010000008">
    <property type="protein sequence ID" value="KAL0086462.1"/>
    <property type="molecule type" value="Genomic_DNA"/>
</dbReference>
<organism evidence="2 3">
    <name type="scientific">Phycomyces blakesleeanus</name>
    <dbReference type="NCBI Taxonomy" id="4837"/>
    <lineage>
        <taxon>Eukaryota</taxon>
        <taxon>Fungi</taxon>
        <taxon>Fungi incertae sedis</taxon>
        <taxon>Mucoromycota</taxon>
        <taxon>Mucoromycotina</taxon>
        <taxon>Mucoromycetes</taxon>
        <taxon>Mucorales</taxon>
        <taxon>Phycomycetaceae</taxon>
        <taxon>Phycomyces</taxon>
    </lineage>
</organism>
<protein>
    <submittedName>
        <fullName evidence="2">Uncharacterized protein</fullName>
    </submittedName>
</protein>
<keyword evidence="1" id="KW-1133">Transmembrane helix</keyword>
<reference evidence="2 3" key="1">
    <citation type="submission" date="2024-04" db="EMBL/GenBank/DDBJ databases">
        <title>Symmetric and asymmetric DNA N6-adenine methylation regulates different biological responses in Mucorales.</title>
        <authorList>
            <consortium name="Lawrence Berkeley National Laboratory"/>
            <person name="Lax C."/>
            <person name="Mondo S.J."/>
            <person name="Osorio-Concepcion M."/>
            <person name="Muszewska A."/>
            <person name="Corrochano-Luque M."/>
            <person name="Gutierrez G."/>
            <person name="Riley R."/>
            <person name="Lipzen A."/>
            <person name="Guo J."/>
            <person name="Hundley H."/>
            <person name="Amirebrahimi M."/>
            <person name="Ng V."/>
            <person name="Lorenzo-Gutierrez D."/>
            <person name="Binder U."/>
            <person name="Yang J."/>
            <person name="Song Y."/>
            <person name="Canovas D."/>
            <person name="Navarro E."/>
            <person name="Freitag M."/>
            <person name="Gabaldon T."/>
            <person name="Grigoriev I.V."/>
            <person name="Corrochano L.M."/>
            <person name="Nicolas F.E."/>
            <person name="Garre V."/>
        </authorList>
    </citation>
    <scope>NUCLEOTIDE SEQUENCE [LARGE SCALE GENOMIC DNA]</scope>
    <source>
        <strain evidence="2 3">L51</strain>
    </source>
</reference>
<evidence type="ECO:0000256" key="1">
    <source>
        <dbReference type="SAM" id="Phobius"/>
    </source>
</evidence>
<proteinExistence type="predicted"/>
<keyword evidence="3" id="KW-1185">Reference proteome</keyword>
<evidence type="ECO:0000313" key="3">
    <source>
        <dbReference type="Proteomes" id="UP001448207"/>
    </source>
</evidence>
<dbReference type="Proteomes" id="UP001448207">
    <property type="component" value="Unassembled WGS sequence"/>
</dbReference>
<evidence type="ECO:0000313" key="2">
    <source>
        <dbReference type="EMBL" id="KAL0086462.1"/>
    </source>
</evidence>
<gene>
    <name evidence="2" type="ORF">J3Q64DRAFT_1740086</name>
</gene>
<name>A0ABR3B0Q2_PHYBL</name>
<accession>A0ABR3B0Q2</accession>
<comment type="caution">
    <text evidence="2">The sequence shown here is derived from an EMBL/GenBank/DDBJ whole genome shotgun (WGS) entry which is preliminary data.</text>
</comment>